<dbReference type="Proteomes" id="UP001163823">
    <property type="component" value="Chromosome 4"/>
</dbReference>
<feature type="region of interest" description="Disordered" evidence="1">
    <location>
        <begin position="398"/>
        <end position="424"/>
    </location>
</feature>
<evidence type="ECO:0000259" key="3">
    <source>
        <dbReference type="Pfam" id="PF14418"/>
    </source>
</evidence>
<comment type="caution">
    <text evidence="5">The sequence shown here is derived from an EMBL/GenBank/DDBJ whole genome shotgun (WGS) entry which is preliminary data.</text>
</comment>
<dbReference type="GO" id="GO:0010468">
    <property type="term" value="P:regulation of gene expression"/>
    <property type="evidence" value="ECO:0007669"/>
    <property type="project" value="InterPro"/>
</dbReference>
<dbReference type="PANTHER" id="PTHR14379">
    <property type="entry name" value="LIMKAIN B LKAP"/>
    <property type="match status" value="1"/>
</dbReference>
<dbReference type="EMBL" id="JARAOO010000004">
    <property type="protein sequence ID" value="KAJ7973135.1"/>
    <property type="molecule type" value="Genomic_DNA"/>
</dbReference>
<dbReference type="AlphaFoldDB" id="A0AAD7VF09"/>
<accession>A0AAD7VF09</accession>
<proteinExistence type="predicted"/>
<feature type="region of interest" description="Disordered" evidence="1">
    <location>
        <begin position="171"/>
        <end position="208"/>
    </location>
</feature>
<evidence type="ECO:0000259" key="4">
    <source>
        <dbReference type="Pfam" id="PF24620"/>
    </source>
</evidence>
<feature type="region of interest" description="Disordered" evidence="1">
    <location>
        <begin position="298"/>
        <end position="365"/>
    </location>
</feature>
<name>A0AAD7VF09_QUISA</name>
<reference evidence="5" key="1">
    <citation type="journal article" date="2023" name="Science">
        <title>Elucidation of the pathway for biosynthesis of saponin adjuvants from the soapbark tree.</title>
        <authorList>
            <person name="Reed J."/>
            <person name="Orme A."/>
            <person name="El-Demerdash A."/>
            <person name="Owen C."/>
            <person name="Martin L.B.B."/>
            <person name="Misra R.C."/>
            <person name="Kikuchi S."/>
            <person name="Rejzek M."/>
            <person name="Martin A.C."/>
            <person name="Harkess A."/>
            <person name="Leebens-Mack J."/>
            <person name="Louveau T."/>
            <person name="Stephenson M.J."/>
            <person name="Osbourn A."/>
        </authorList>
    </citation>
    <scope>NUCLEOTIDE SEQUENCE</scope>
    <source>
        <strain evidence="5">S10</strain>
    </source>
</reference>
<dbReference type="KEGG" id="qsa:O6P43_010916"/>
<keyword evidence="6" id="KW-1185">Reference proteome</keyword>
<feature type="compositionally biased region" description="Polar residues" evidence="1">
    <location>
        <begin position="311"/>
        <end position="344"/>
    </location>
</feature>
<protein>
    <submittedName>
        <fullName evidence="5">Meiosis arrest female protein 1</fullName>
    </submittedName>
</protein>
<evidence type="ECO:0000256" key="1">
    <source>
        <dbReference type="SAM" id="MobiDB-lite"/>
    </source>
</evidence>
<evidence type="ECO:0000259" key="2">
    <source>
        <dbReference type="Pfam" id="PF01936"/>
    </source>
</evidence>
<organism evidence="5 6">
    <name type="scientific">Quillaja saponaria</name>
    <name type="common">Soap bark tree</name>
    <dbReference type="NCBI Taxonomy" id="32244"/>
    <lineage>
        <taxon>Eukaryota</taxon>
        <taxon>Viridiplantae</taxon>
        <taxon>Streptophyta</taxon>
        <taxon>Embryophyta</taxon>
        <taxon>Tracheophyta</taxon>
        <taxon>Spermatophyta</taxon>
        <taxon>Magnoliopsida</taxon>
        <taxon>eudicotyledons</taxon>
        <taxon>Gunneridae</taxon>
        <taxon>Pentapetalae</taxon>
        <taxon>rosids</taxon>
        <taxon>fabids</taxon>
        <taxon>Fabales</taxon>
        <taxon>Quillajaceae</taxon>
        <taxon>Quillaja</taxon>
    </lineage>
</organism>
<dbReference type="InterPro" id="IPR056042">
    <property type="entry name" value="DUF7625"/>
</dbReference>
<dbReference type="InterPro" id="IPR025677">
    <property type="entry name" value="OST-HTH-assoc_dom"/>
</dbReference>
<sequence length="651" mass="70867">MNTAAGEGGGRAEPKYATAQTSVWWDIENCQVPNGCDPHGIAQNISSALAKMNYCGRVSIYAYGDTLRIPSSIQHALSSTGISLHHVPAGVKDASHKILVDMLLWAIDNPAPANILLISGDKGFSNALHQLRMRRYIILLAQPLKASAPLIAAAKCIWLWTSLLSGGSPISSGESSPISSGESSQLTNGNISFNSDSMQNTVAESKQSQQMVFNDESLVMGSQMPYTTGRMGNMNYKGQRIPKSSNQPNISRASSLPVTVQEINNNDPPQSEHTQKKLFRKAPHEFFCGSEPVIPTIRSTPNLFPSKSDPSESNSCNFKGKSQNHYPHSRRPSSLQMQPTSGSDNVPPPSYHNHGFPPNPPSFGGNTFSGALHSVVPGSSKLSISAYPNYTKNSPNFHRVGEYSKTRSTASPNPVSLNASSKGHNQYGGQVLHYNNLNYSHHQSYLSPSSSSDIANTSFSSNVYGNDGCPPPSEYDQGLIAVILLALNTLKVEKIMPTEANISDFIHYGDVKFRSVDVRKALNCAVEQHMVVKQSLGSVQLYVGSNERLWKCVNPLDINNSKYQKATWDKIEKFLTSSPGRSAILASKCRYEASTILRKACLQELSLGDVLQLLNMITTVRKWITHHQSGWQPITISLAETKNDTVSTSGA</sequence>
<feature type="domain" description="NYN" evidence="2">
    <location>
        <begin position="21"/>
        <end position="154"/>
    </location>
</feature>
<dbReference type="PANTHER" id="PTHR14379:SF7">
    <property type="entry name" value="ENDONUCLEASE OR GLYCOSYL HYDROLASE-RELATED"/>
    <property type="match status" value="1"/>
</dbReference>
<feature type="compositionally biased region" description="Polar residues" evidence="1">
    <location>
        <begin position="406"/>
        <end position="424"/>
    </location>
</feature>
<dbReference type="GO" id="GO:0004540">
    <property type="term" value="F:RNA nuclease activity"/>
    <property type="evidence" value="ECO:0007669"/>
    <property type="project" value="InterPro"/>
</dbReference>
<dbReference type="Pfam" id="PF01936">
    <property type="entry name" value="NYN"/>
    <property type="match status" value="1"/>
</dbReference>
<dbReference type="InterPro" id="IPR021139">
    <property type="entry name" value="NYN"/>
</dbReference>
<feature type="compositionally biased region" description="Polar residues" evidence="1">
    <location>
        <begin position="185"/>
        <end position="208"/>
    </location>
</feature>
<evidence type="ECO:0000313" key="5">
    <source>
        <dbReference type="EMBL" id="KAJ7973135.1"/>
    </source>
</evidence>
<gene>
    <name evidence="5" type="ORF">O6P43_010916</name>
</gene>
<feature type="compositionally biased region" description="Low complexity" evidence="1">
    <location>
        <begin position="171"/>
        <end position="184"/>
    </location>
</feature>
<feature type="domain" description="OST-HTH associated" evidence="3">
    <location>
        <begin position="587"/>
        <end position="642"/>
    </location>
</feature>
<dbReference type="CDD" id="cd10910">
    <property type="entry name" value="PIN_limkain_b1_N_like"/>
    <property type="match status" value="1"/>
</dbReference>
<dbReference type="GO" id="GO:0005777">
    <property type="term" value="C:peroxisome"/>
    <property type="evidence" value="ECO:0007669"/>
    <property type="project" value="InterPro"/>
</dbReference>
<evidence type="ECO:0000313" key="6">
    <source>
        <dbReference type="Proteomes" id="UP001163823"/>
    </source>
</evidence>
<dbReference type="Pfam" id="PF14418">
    <property type="entry name" value="OHA"/>
    <property type="match status" value="1"/>
</dbReference>
<dbReference type="Pfam" id="PF24620">
    <property type="entry name" value="DUF7625"/>
    <property type="match status" value="1"/>
</dbReference>
<dbReference type="InterPro" id="IPR024768">
    <property type="entry name" value="Marf1"/>
</dbReference>
<feature type="domain" description="DUF7625" evidence="4">
    <location>
        <begin position="466"/>
        <end position="558"/>
    </location>
</feature>